<feature type="non-terminal residue" evidence="2">
    <location>
        <position position="1"/>
    </location>
</feature>
<dbReference type="PANTHER" id="PTHR15204:SF0">
    <property type="entry name" value="LARGE PROLINE-RICH PROTEIN BAG6"/>
    <property type="match status" value="1"/>
</dbReference>
<gene>
    <name evidence="2" type="ORF">RJ641_027596</name>
</gene>
<feature type="compositionally biased region" description="Polar residues" evidence="1">
    <location>
        <begin position="404"/>
        <end position="421"/>
    </location>
</feature>
<feature type="region of interest" description="Disordered" evidence="1">
    <location>
        <begin position="288"/>
        <end position="357"/>
    </location>
</feature>
<feature type="region of interest" description="Disordered" evidence="1">
    <location>
        <begin position="398"/>
        <end position="421"/>
    </location>
</feature>
<reference evidence="2 3" key="1">
    <citation type="submission" date="2023-12" db="EMBL/GenBank/DDBJ databases">
        <title>A high-quality genome assembly for Dillenia turbinata (Dilleniales).</title>
        <authorList>
            <person name="Chanderbali A."/>
        </authorList>
    </citation>
    <scope>NUCLEOTIDE SEQUENCE [LARGE SCALE GENOMIC DNA]</scope>
    <source>
        <strain evidence="2">LSX21</strain>
        <tissue evidence="2">Leaf</tissue>
    </source>
</reference>
<dbReference type="GO" id="GO:0036503">
    <property type="term" value="P:ERAD pathway"/>
    <property type="evidence" value="ECO:0007669"/>
    <property type="project" value="TreeGrafter"/>
</dbReference>
<accession>A0AAN8VXQ7</accession>
<organism evidence="2 3">
    <name type="scientific">Dillenia turbinata</name>
    <dbReference type="NCBI Taxonomy" id="194707"/>
    <lineage>
        <taxon>Eukaryota</taxon>
        <taxon>Viridiplantae</taxon>
        <taxon>Streptophyta</taxon>
        <taxon>Embryophyta</taxon>
        <taxon>Tracheophyta</taxon>
        <taxon>Spermatophyta</taxon>
        <taxon>Magnoliopsida</taxon>
        <taxon>eudicotyledons</taxon>
        <taxon>Gunneridae</taxon>
        <taxon>Pentapetalae</taxon>
        <taxon>Dilleniales</taxon>
        <taxon>Dilleniaceae</taxon>
        <taxon>Dillenia</taxon>
    </lineage>
</organism>
<feature type="region of interest" description="Disordered" evidence="1">
    <location>
        <begin position="204"/>
        <end position="235"/>
    </location>
</feature>
<feature type="compositionally biased region" description="Polar residues" evidence="1">
    <location>
        <begin position="288"/>
        <end position="348"/>
    </location>
</feature>
<proteinExistence type="predicted"/>
<feature type="compositionally biased region" description="Polar residues" evidence="1">
    <location>
        <begin position="206"/>
        <end position="235"/>
    </location>
</feature>
<evidence type="ECO:0000313" key="3">
    <source>
        <dbReference type="Proteomes" id="UP001370490"/>
    </source>
</evidence>
<feature type="compositionally biased region" description="Polar residues" evidence="1">
    <location>
        <begin position="483"/>
        <end position="492"/>
    </location>
</feature>
<feature type="region of interest" description="Disordered" evidence="1">
    <location>
        <begin position="23"/>
        <end position="58"/>
    </location>
</feature>
<dbReference type="EMBL" id="JBAMMX010000004">
    <property type="protein sequence ID" value="KAK6942219.1"/>
    <property type="molecule type" value="Genomic_DNA"/>
</dbReference>
<comment type="caution">
    <text evidence="2">The sequence shown here is derived from an EMBL/GenBank/DDBJ whole genome shotgun (WGS) entry which is preliminary data.</text>
</comment>
<feature type="compositionally biased region" description="Polar residues" evidence="1">
    <location>
        <begin position="465"/>
        <end position="476"/>
    </location>
</feature>
<keyword evidence="3" id="KW-1185">Reference proteome</keyword>
<dbReference type="GO" id="GO:0051787">
    <property type="term" value="F:misfolded protein binding"/>
    <property type="evidence" value="ECO:0007669"/>
    <property type="project" value="TreeGrafter"/>
</dbReference>
<dbReference type="PANTHER" id="PTHR15204">
    <property type="entry name" value="LARGE PROLINE-RICH PROTEIN BAG6"/>
    <property type="match status" value="1"/>
</dbReference>
<dbReference type="AlphaFoldDB" id="A0AAN8VXQ7"/>
<feature type="compositionally biased region" description="Low complexity" evidence="1">
    <location>
        <begin position="450"/>
        <end position="464"/>
    </location>
</feature>
<dbReference type="GO" id="GO:0031593">
    <property type="term" value="F:polyubiquitin modification-dependent protein binding"/>
    <property type="evidence" value="ECO:0007669"/>
    <property type="project" value="TreeGrafter"/>
</dbReference>
<evidence type="ECO:0000256" key="1">
    <source>
        <dbReference type="SAM" id="MobiDB-lite"/>
    </source>
</evidence>
<dbReference type="Proteomes" id="UP001370490">
    <property type="component" value="Unassembled WGS sequence"/>
</dbReference>
<name>A0AAN8VXQ7_9MAGN</name>
<dbReference type="GO" id="GO:0071818">
    <property type="term" value="C:BAT3 complex"/>
    <property type="evidence" value="ECO:0007669"/>
    <property type="project" value="TreeGrafter"/>
</dbReference>
<feature type="region of interest" description="Disordered" evidence="1">
    <location>
        <begin position="446"/>
        <end position="492"/>
    </location>
</feature>
<protein>
    <submittedName>
        <fullName evidence="2">Uncharacterized protein</fullName>
    </submittedName>
</protein>
<evidence type="ECO:0000313" key="2">
    <source>
        <dbReference type="EMBL" id="KAK6942219.1"/>
    </source>
</evidence>
<sequence>VISDSLTTMSQYLSSLRQELDASGRGWESNGQATAAPRTVEREANSVSGSETVQEGLPTASSLADVMLSTRQMLVEQVGDSLFQLATQLQNQGNEADPAVRLSTQSSAWRTGVLFQNLGSLLLELGRTTMTLRLGRTPSEAVVNAGPAVFISPSGPNPLMPLPFQPGTSFGAIPIGSAPPGLGSVGGLGSGFLPRRIDIQIRRGPQQHSGQTNQSANSGVENPANQATPGVSEASAFSSESGVRVLPIRAMVAAVPGSLGRLPADASASAFGLYYPVIGGMEHVTSMQFSSRRGSQASDRTQPGQHLPSESATQQQNQGDLARDINSTAAAPQQGPLSTPNLRNQEQGPPNPRRVSINIMSNGRTQNYQEFERQIQDSTFQTLFPGGEFHVVDTGFQEPPAGSAANNAGIQGSAMNGQQAEPTVSDEGFFLSYLLRQIMPLISEEVRTDPNNSGSGRSPQSSSQAEENSGVGTSCTQRDHQPDQPNSKRQKV</sequence>